<dbReference type="Proteomes" id="UP001148313">
    <property type="component" value="Unassembled WGS sequence"/>
</dbReference>
<keyword evidence="1" id="KW-0479">Metal-binding</keyword>
<dbReference type="InterPro" id="IPR051610">
    <property type="entry name" value="GPI/OXD"/>
</dbReference>
<gene>
    <name evidence="3" type="ORF">OOZ53_19685</name>
</gene>
<comment type="caution">
    <text evidence="3">The sequence shown here is derived from an EMBL/GenBank/DDBJ whole genome shotgun (WGS) entry which is preliminary data.</text>
</comment>
<keyword evidence="4" id="KW-1185">Reference proteome</keyword>
<dbReference type="InterPro" id="IPR013096">
    <property type="entry name" value="Cupin_2"/>
</dbReference>
<organism evidence="3 4">
    <name type="scientific">Hoeflea poritis</name>
    <dbReference type="NCBI Taxonomy" id="2993659"/>
    <lineage>
        <taxon>Bacteria</taxon>
        <taxon>Pseudomonadati</taxon>
        <taxon>Pseudomonadota</taxon>
        <taxon>Alphaproteobacteria</taxon>
        <taxon>Hyphomicrobiales</taxon>
        <taxon>Rhizobiaceae</taxon>
        <taxon>Hoeflea</taxon>
    </lineage>
</organism>
<dbReference type="Gene3D" id="2.60.120.10">
    <property type="entry name" value="Jelly Rolls"/>
    <property type="match status" value="1"/>
</dbReference>
<sequence length="169" mass="18243">MSKTEQYVVRTSAIPPEQTFHFGHPLNTASEMRIMPLSDRVGLTRIGVSIGRIPPGKEGFLPHAHTAQEEFVYVLEGEGTLTIDGDSTTIGPGDYVGFPTDGCVHHIENNGKQDLVYLMGGERTPADVAYFPTIGKTGFWANGAMHFVDDADVSSFRPEDFAASGKNGA</sequence>
<dbReference type="EMBL" id="JAPJZH010000014">
    <property type="protein sequence ID" value="MDA4847592.1"/>
    <property type="molecule type" value="Genomic_DNA"/>
</dbReference>
<feature type="domain" description="Cupin type-2" evidence="2">
    <location>
        <begin position="52"/>
        <end position="119"/>
    </location>
</feature>
<dbReference type="CDD" id="cd02224">
    <property type="entry name" value="cupin_SPO2919-like"/>
    <property type="match status" value="1"/>
</dbReference>
<accession>A0ABT4VS99</accession>
<proteinExistence type="predicted"/>
<dbReference type="InterPro" id="IPR011051">
    <property type="entry name" value="RmlC_Cupin_sf"/>
</dbReference>
<evidence type="ECO:0000256" key="1">
    <source>
        <dbReference type="ARBA" id="ARBA00022723"/>
    </source>
</evidence>
<reference evidence="3" key="1">
    <citation type="submission" date="2022-11" db="EMBL/GenBank/DDBJ databases">
        <title>Hoeflea poritis sp. nov., isolated from scleractinian coral Porites lutea.</title>
        <authorList>
            <person name="Zhang G."/>
            <person name="Wei Q."/>
            <person name="Cai L."/>
        </authorList>
    </citation>
    <scope>NUCLEOTIDE SEQUENCE</scope>
    <source>
        <strain evidence="3">E7-10</strain>
    </source>
</reference>
<protein>
    <submittedName>
        <fullName evidence="3">Cupin domain-containing protein</fullName>
    </submittedName>
</protein>
<evidence type="ECO:0000259" key="2">
    <source>
        <dbReference type="Pfam" id="PF07883"/>
    </source>
</evidence>
<name>A0ABT4VS99_9HYPH</name>
<dbReference type="PANTHER" id="PTHR35848">
    <property type="entry name" value="OXALATE-BINDING PROTEIN"/>
    <property type="match status" value="1"/>
</dbReference>
<evidence type="ECO:0000313" key="3">
    <source>
        <dbReference type="EMBL" id="MDA4847592.1"/>
    </source>
</evidence>
<dbReference type="RefSeq" id="WP_271091431.1">
    <property type="nucleotide sequence ID" value="NZ_JAPJZH010000014.1"/>
</dbReference>
<dbReference type="Pfam" id="PF07883">
    <property type="entry name" value="Cupin_2"/>
    <property type="match status" value="1"/>
</dbReference>
<dbReference type="SUPFAM" id="SSF51182">
    <property type="entry name" value="RmlC-like cupins"/>
    <property type="match status" value="1"/>
</dbReference>
<evidence type="ECO:0000313" key="4">
    <source>
        <dbReference type="Proteomes" id="UP001148313"/>
    </source>
</evidence>
<dbReference type="InterPro" id="IPR014710">
    <property type="entry name" value="RmlC-like_jellyroll"/>
</dbReference>